<name>A0ABT4MNG6_GORRU</name>
<reference evidence="2" key="1">
    <citation type="submission" date="2022-12" db="EMBL/GenBank/DDBJ databases">
        <authorList>
            <person name="Krivoruchko A.V."/>
            <person name="Elkin A."/>
        </authorList>
    </citation>
    <scope>NUCLEOTIDE SEQUENCE</scope>
    <source>
        <strain evidence="2">IEGM 1388</strain>
    </source>
</reference>
<dbReference type="RefSeq" id="WP_301569004.1">
    <property type="nucleotide sequence ID" value="NZ_JAPWIE010000001.1"/>
</dbReference>
<dbReference type="Gene3D" id="3.40.50.1820">
    <property type="entry name" value="alpha/beta hydrolase"/>
    <property type="match status" value="1"/>
</dbReference>
<dbReference type="Proteomes" id="UP001067235">
    <property type="component" value="Unassembled WGS sequence"/>
</dbReference>
<keyword evidence="3" id="KW-1185">Reference proteome</keyword>
<dbReference type="InterPro" id="IPR029058">
    <property type="entry name" value="AB_hydrolase_fold"/>
</dbReference>
<evidence type="ECO:0000313" key="3">
    <source>
        <dbReference type="Proteomes" id="UP001067235"/>
    </source>
</evidence>
<dbReference type="EMBL" id="JAPWIE010000001">
    <property type="protein sequence ID" value="MCZ4548538.1"/>
    <property type="molecule type" value="Genomic_DNA"/>
</dbReference>
<dbReference type="InterPro" id="IPR050471">
    <property type="entry name" value="AB_hydrolase"/>
</dbReference>
<dbReference type="SUPFAM" id="SSF53474">
    <property type="entry name" value="alpha/beta-Hydrolases"/>
    <property type="match status" value="1"/>
</dbReference>
<accession>A0ABT4MNG6</accession>
<sequence length="270" mass="29283">MSRTVGLRRSTVETSDGALVAVQEGGPDTGPALLLLAGQANSHRWWTDIRDDFEQRFRTISFDYRGAGDTRAEESSTWSTALFADDAAQVLATLGVDSAHVYGTSMGGRVAQMLAIDHPLTVDQLVLACTTTGGTLAVERDNSVRRALAQEDSHARVNALLELMYTPAWFAPGRRSHLLGDPDMSPRAQLLHLRTSGGHDAVDRLCEIRSQTLILHGSDDLMAPVVNAHRLGDAIRDSRVEITTGGRHGFFDEFADSVSAQVIDFLDDGL</sequence>
<dbReference type="InterPro" id="IPR000073">
    <property type="entry name" value="AB_hydrolase_1"/>
</dbReference>
<organism evidence="2 3">
    <name type="scientific">Gordonia rubripertincta</name>
    <name type="common">Rhodococcus corallinus</name>
    <dbReference type="NCBI Taxonomy" id="36822"/>
    <lineage>
        <taxon>Bacteria</taxon>
        <taxon>Bacillati</taxon>
        <taxon>Actinomycetota</taxon>
        <taxon>Actinomycetes</taxon>
        <taxon>Mycobacteriales</taxon>
        <taxon>Gordoniaceae</taxon>
        <taxon>Gordonia</taxon>
    </lineage>
</organism>
<protein>
    <submittedName>
        <fullName evidence="2">Alpha/beta hydrolase</fullName>
    </submittedName>
</protein>
<dbReference type="PRINTS" id="PR00111">
    <property type="entry name" value="ABHYDROLASE"/>
</dbReference>
<comment type="caution">
    <text evidence="2">The sequence shown here is derived from an EMBL/GenBank/DDBJ whole genome shotgun (WGS) entry which is preliminary data.</text>
</comment>
<dbReference type="PANTHER" id="PTHR43433">
    <property type="entry name" value="HYDROLASE, ALPHA/BETA FOLD FAMILY PROTEIN"/>
    <property type="match status" value="1"/>
</dbReference>
<proteinExistence type="predicted"/>
<gene>
    <name evidence="2" type="ORF">O4213_00990</name>
</gene>
<dbReference type="Pfam" id="PF00561">
    <property type="entry name" value="Abhydrolase_1"/>
    <property type="match status" value="1"/>
</dbReference>
<dbReference type="PANTHER" id="PTHR43433:SF5">
    <property type="entry name" value="AB HYDROLASE-1 DOMAIN-CONTAINING PROTEIN"/>
    <property type="match status" value="1"/>
</dbReference>
<evidence type="ECO:0000259" key="1">
    <source>
        <dbReference type="Pfam" id="PF00561"/>
    </source>
</evidence>
<evidence type="ECO:0000313" key="2">
    <source>
        <dbReference type="EMBL" id="MCZ4548538.1"/>
    </source>
</evidence>
<dbReference type="GO" id="GO:0016787">
    <property type="term" value="F:hydrolase activity"/>
    <property type="evidence" value="ECO:0007669"/>
    <property type="project" value="UniProtKB-KW"/>
</dbReference>
<keyword evidence="2" id="KW-0378">Hydrolase</keyword>
<feature type="domain" description="AB hydrolase-1" evidence="1">
    <location>
        <begin position="31"/>
        <end position="253"/>
    </location>
</feature>